<dbReference type="Proteomes" id="UP000578343">
    <property type="component" value="Unassembled WGS sequence"/>
</dbReference>
<dbReference type="AlphaFoldDB" id="A0A7K9DWA9"/>
<feature type="region of interest" description="Disordered" evidence="1">
    <location>
        <begin position="87"/>
        <end position="116"/>
    </location>
</feature>
<dbReference type="OrthoDB" id="3549872at2759"/>
<reference evidence="2 3" key="1">
    <citation type="submission" date="2019-09" db="EMBL/GenBank/DDBJ databases">
        <title>Bird 10,000 Genomes (B10K) Project - Family phase.</title>
        <authorList>
            <person name="Zhang G."/>
        </authorList>
    </citation>
    <scope>NUCLEOTIDE SEQUENCE [LARGE SCALE GENOMIC DNA]</scope>
    <source>
        <strain evidence="2">B10K-DU-001-21</strain>
        <tissue evidence="2">Muscle</tissue>
    </source>
</reference>
<proteinExistence type="predicted"/>
<keyword evidence="3" id="KW-1185">Reference proteome</keyword>
<name>A0A7K9DWA9_BARMA</name>
<evidence type="ECO:0000256" key="1">
    <source>
        <dbReference type="SAM" id="MobiDB-lite"/>
    </source>
</evidence>
<dbReference type="EMBL" id="VWZK01002000">
    <property type="protein sequence ID" value="NXG69014.1"/>
    <property type="molecule type" value="Genomic_DNA"/>
</dbReference>
<feature type="compositionally biased region" description="Basic and acidic residues" evidence="1">
    <location>
        <begin position="90"/>
        <end position="116"/>
    </location>
</feature>
<sequence length="116" mass="12996">LAGLQKSLAEATAELEQQRREVTGHQEKEQSLEGELRSLRAQAAEAAATHEREGKILREQAAAAAKQRDGALREAEETRAQLRLVSEARATGRRELLEAQREAQESREGREAERRQ</sequence>
<accession>A0A7K9DWA9</accession>
<gene>
    <name evidence="2" type="primary">Crocc</name>
    <name evidence="2" type="ORF">BARMAR_R14774</name>
</gene>
<protein>
    <submittedName>
        <fullName evidence="2">CROCC protein</fullName>
    </submittedName>
</protein>
<feature type="non-terminal residue" evidence="2">
    <location>
        <position position="1"/>
    </location>
</feature>
<organism evidence="2 3">
    <name type="scientific">Baryphthengus martii</name>
    <name type="common">Rufous motmot</name>
    <dbReference type="NCBI Taxonomy" id="176943"/>
    <lineage>
        <taxon>Eukaryota</taxon>
        <taxon>Metazoa</taxon>
        <taxon>Chordata</taxon>
        <taxon>Craniata</taxon>
        <taxon>Vertebrata</taxon>
        <taxon>Euteleostomi</taxon>
        <taxon>Archelosauria</taxon>
        <taxon>Archosauria</taxon>
        <taxon>Dinosauria</taxon>
        <taxon>Saurischia</taxon>
        <taxon>Theropoda</taxon>
        <taxon>Coelurosauria</taxon>
        <taxon>Aves</taxon>
        <taxon>Neognathae</taxon>
        <taxon>Neoaves</taxon>
        <taxon>Telluraves</taxon>
        <taxon>Coraciimorphae</taxon>
        <taxon>Coraciiformes</taxon>
        <taxon>Momotidae</taxon>
        <taxon>Baryphthengus</taxon>
    </lineage>
</organism>
<feature type="non-terminal residue" evidence="2">
    <location>
        <position position="116"/>
    </location>
</feature>
<evidence type="ECO:0000313" key="3">
    <source>
        <dbReference type="Proteomes" id="UP000578343"/>
    </source>
</evidence>
<evidence type="ECO:0000313" key="2">
    <source>
        <dbReference type="EMBL" id="NXG69014.1"/>
    </source>
</evidence>
<comment type="caution">
    <text evidence="2">The sequence shown here is derived from an EMBL/GenBank/DDBJ whole genome shotgun (WGS) entry which is preliminary data.</text>
</comment>